<accession>A0AAD8F9J9</accession>
<evidence type="ECO:0000313" key="2">
    <source>
        <dbReference type="Proteomes" id="UP001233172"/>
    </source>
</evidence>
<gene>
    <name evidence="1" type="ORF">Bpfe_014958</name>
</gene>
<keyword evidence="2" id="KW-1185">Reference proteome</keyword>
<evidence type="ECO:0000313" key="1">
    <source>
        <dbReference type="EMBL" id="KAK0055683.1"/>
    </source>
</evidence>
<dbReference type="Proteomes" id="UP001233172">
    <property type="component" value="Unassembled WGS sequence"/>
</dbReference>
<sequence length="96" mass="10619">MPTSGPTTIVPTTVSGDVHGKCPLTWCLKTTVQETTVVATISTCSQWLASTTIVMRSKQRPRYLLKRSLANWKKRKCGKCTDGFVVNWHPNVCGSH</sequence>
<name>A0AAD8F9J9_BIOPF</name>
<comment type="caution">
    <text evidence="1">The sequence shown here is derived from an EMBL/GenBank/DDBJ whole genome shotgun (WGS) entry which is preliminary data.</text>
</comment>
<organism evidence="1 2">
    <name type="scientific">Biomphalaria pfeifferi</name>
    <name type="common">Bloodfluke planorb</name>
    <name type="synonym">Freshwater snail</name>
    <dbReference type="NCBI Taxonomy" id="112525"/>
    <lineage>
        <taxon>Eukaryota</taxon>
        <taxon>Metazoa</taxon>
        <taxon>Spiralia</taxon>
        <taxon>Lophotrochozoa</taxon>
        <taxon>Mollusca</taxon>
        <taxon>Gastropoda</taxon>
        <taxon>Heterobranchia</taxon>
        <taxon>Euthyneura</taxon>
        <taxon>Panpulmonata</taxon>
        <taxon>Hygrophila</taxon>
        <taxon>Lymnaeoidea</taxon>
        <taxon>Planorbidae</taxon>
        <taxon>Biomphalaria</taxon>
    </lineage>
</organism>
<dbReference type="AlphaFoldDB" id="A0AAD8F9J9"/>
<protein>
    <submittedName>
        <fullName evidence="1">Uncharacterized protein</fullName>
    </submittedName>
</protein>
<dbReference type="EMBL" id="JASAOG010000068">
    <property type="protein sequence ID" value="KAK0055683.1"/>
    <property type="molecule type" value="Genomic_DNA"/>
</dbReference>
<reference evidence="1" key="2">
    <citation type="submission" date="2023-04" db="EMBL/GenBank/DDBJ databases">
        <authorList>
            <person name="Bu L."/>
            <person name="Lu L."/>
            <person name="Laidemitt M.R."/>
            <person name="Zhang S.M."/>
            <person name="Mutuku M."/>
            <person name="Mkoji G."/>
            <person name="Steinauer M."/>
            <person name="Loker E.S."/>
        </authorList>
    </citation>
    <scope>NUCLEOTIDE SEQUENCE</scope>
    <source>
        <strain evidence="1">KasaAsao</strain>
        <tissue evidence="1">Whole Snail</tissue>
    </source>
</reference>
<reference evidence="1" key="1">
    <citation type="journal article" date="2023" name="PLoS Negl. Trop. Dis.">
        <title>A genome sequence for Biomphalaria pfeifferi, the major vector snail for the human-infecting parasite Schistosoma mansoni.</title>
        <authorList>
            <person name="Bu L."/>
            <person name="Lu L."/>
            <person name="Laidemitt M.R."/>
            <person name="Zhang S.M."/>
            <person name="Mutuku M."/>
            <person name="Mkoji G."/>
            <person name="Steinauer M."/>
            <person name="Loker E.S."/>
        </authorList>
    </citation>
    <scope>NUCLEOTIDE SEQUENCE</scope>
    <source>
        <strain evidence="1">KasaAsao</strain>
    </source>
</reference>
<proteinExistence type="predicted"/>